<reference evidence="1 2" key="1">
    <citation type="submission" date="2017-09" db="EMBL/GenBank/DDBJ databases">
        <title>Complete genome sequence of Janthinobacterium svalbardensis PAMC 27463.</title>
        <authorList>
            <person name="Cho Y.-J."/>
            <person name="Cho A."/>
            <person name="Kim O.-S."/>
            <person name="Lee J.-I."/>
        </authorList>
    </citation>
    <scope>NUCLEOTIDE SEQUENCE [LARGE SCALE GENOMIC DNA]</scope>
    <source>
        <strain evidence="1 2">PAMC 27463</strain>
    </source>
</reference>
<dbReference type="KEGG" id="jsv:CNX70_21780"/>
<organism evidence="1 2">
    <name type="scientific">Janthinobacterium svalbardensis</name>
    <dbReference type="NCBI Taxonomy" id="368607"/>
    <lineage>
        <taxon>Bacteria</taxon>
        <taxon>Pseudomonadati</taxon>
        <taxon>Pseudomonadota</taxon>
        <taxon>Betaproteobacteria</taxon>
        <taxon>Burkholderiales</taxon>
        <taxon>Oxalobacteraceae</taxon>
        <taxon>Janthinobacterium</taxon>
    </lineage>
</organism>
<evidence type="ECO:0000313" key="1">
    <source>
        <dbReference type="EMBL" id="ATD63994.1"/>
    </source>
</evidence>
<accession>A0A290X4C1</accession>
<name>A0A290X4C1_9BURK</name>
<keyword evidence="2" id="KW-1185">Reference proteome</keyword>
<dbReference type="EMBL" id="CP023422">
    <property type="protein sequence ID" value="ATD63994.1"/>
    <property type="molecule type" value="Genomic_DNA"/>
</dbReference>
<protein>
    <submittedName>
        <fullName evidence="1">Excisionase</fullName>
    </submittedName>
</protein>
<dbReference type="Proteomes" id="UP000218437">
    <property type="component" value="Chromosome"/>
</dbReference>
<dbReference type="AlphaFoldDB" id="A0A290X4C1"/>
<sequence length="57" mass="6730">MEWVKLERYAEISGDTVDAVQARRKAGKWLNGRECKLVDGRLWINIPAVSQWIEEWK</sequence>
<proteinExistence type="predicted"/>
<gene>
    <name evidence="1" type="ORF">CNX70_21780</name>
</gene>
<evidence type="ECO:0000313" key="2">
    <source>
        <dbReference type="Proteomes" id="UP000218437"/>
    </source>
</evidence>